<evidence type="ECO:0000313" key="2">
    <source>
        <dbReference type="EMBL" id="ABB43691.1"/>
    </source>
</evidence>
<evidence type="ECO:0008006" key="4">
    <source>
        <dbReference type="Google" id="ProtNLM"/>
    </source>
</evidence>
<evidence type="ECO:0000256" key="1">
    <source>
        <dbReference type="SAM" id="Phobius"/>
    </source>
</evidence>
<feature type="transmembrane region" description="Helical" evidence="1">
    <location>
        <begin position="12"/>
        <end position="36"/>
    </location>
</feature>
<organism evidence="2 3">
    <name type="scientific">Sulfurimonas denitrificans (strain ATCC 33889 / DSM 1251)</name>
    <name type="common">Thiomicrospira denitrificans (strain ATCC 33889 / DSM 1251)</name>
    <dbReference type="NCBI Taxonomy" id="326298"/>
    <lineage>
        <taxon>Bacteria</taxon>
        <taxon>Pseudomonadati</taxon>
        <taxon>Campylobacterota</taxon>
        <taxon>Epsilonproteobacteria</taxon>
        <taxon>Campylobacterales</taxon>
        <taxon>Sulfurimonadaceae</taxon>
        <taxon>Sulfurimonas</taxon>
    </lineage>
</organism>
<name>Q30TJ0_SULDN</name>
<dbReference type="HOGENOM" id="CLU_112063_0_0_7"/>
<dbReference type="KEGG" id="tdn:Suden_0410"/>
<dbReference type="STRING" id="326298.Suden_0410"/>
<keyword evidence="1" id="KW-1133">Transmembrane helix</keyword>
<proteinExistence type="predicted"/>
<accession>Q30TJ0</accession>
<sequence>MVKTKKVLNKAAFTLMELIFAIIIISIAIVSLPLMIQINADGVEKSIVQEAIFAASAELMGATSYYWDARSIEESAISHLSRVIDVGGDCNPITRQRVGHVGRRCLDSSVAAGVNYYSANATLGLNSTVHTAQNMFDNSAAQAAGYKQQYQSIMEINIATFTDIAALNNDVKELTLSVIDPNDATKTLTSLRIYCANIGEVEYYKRRF</sequence>
<dbReference type="AlphaFoldDB" id="Q30TJ0"/>
<reference evidence="2 3" key="1">
    <citation type="journal article" date="2008" name="Appl. Environ. Microbiol.">
        <title>Genome of the epsilonproteobacterial chemolithoautotroph Sulfurimonas denitrificans.</title>
        <authorList>
            <person name="Sievert S.M."/>
            <person name="Scott K.M."/>
            <person name="Klotz M.G."/>
            <person name="Chain P.S.G."/>
            <person name="Hauser L.J."/>
            <person name="Hemp J."/>
            <person name="Huegler M."/>
            <person name="Land M."/>
            <person name="Lapidus A."/>
            <person name="Larimer F.W."/>
            <person name="Lucas S."/>
            <person name="Malfatti S.A."/>
            <person name="Meyer F."/>
            <person name="Paulsen I.T."/>
            <person name="Ren Q."/>
            <person name="Simon J."/>
            <person name="Bailey K."/>
            <person name="Diaz E."/>
            <person name="Fitzpatrick K.A."/>
            <person name="Glover B."/>
            <person name="Gwatney N."/>
            <person name="Korajkic A."/>
            <person name="Long A."/>
            <person name="Mobberley J.M."/>
            <person name="Pantry S.N."/>
            <person name="Pazder G."/>
            <person name="Peterson S."/>
            <person name="Quintanilla J.D."/>
            <person name="Sprinkle R."/>
            <person name="Stephens J."/>
            <person name="Thomas P."/>
            <person name="Vaughn R."/>
            <person name="Weber M.J."/>
            <person name="Wooten L.L."/>
        </authorList>
    </citation>
    <scope>NUCLEOTIDE SEQUENCE [LARGE SCALE GENOMIC DNA]</scope>
    <source>
        <strain evidence="3">ATCC 33889 / DSM 1251</strain>
    </source>
</reference>
<keyword evidence="1" id="KW-0472">Membrane</keyword>
<dbReference type="Proteomes" id="UP000002714">
    <property type="component" value="Chromosome"/>
</dbReference>
<keyword evidence="1" id="KW-0812">Transmembrane</keyword>
<evidence type="ECO:0000313" key="3">
    <source>
        <dbReference type="Proteomes" id="UP000002714"/>
    </source>
</evidence>
<dbReference type="eggNOG" id="COG2165">
    <property type="taxonomic scope" value="Bacteria"/>
</dbReference>
<protein>
    <recommendedName>
        <fullName evidence="4">Type II secretion system protein</fullName>
    </recommendedName>
</protein>
<dbReference type="EMBL" id="CP000153">
    <property type="protein sequence ID" value="ABB43691.1"/>
    <property type="molecule type" value="Genomic_DNA"/>
</dbReference>
<keyword evidence="3" id="KW-1185">Reference proteome</keyword>
<gene>
    <name evidence="2" type="ordered locus">Suden_0410</name>
</gene>
<dbReference type="OrthoDB" id="5334506at2"/>
<dbReference type="RefSeq" id="WP_011372045.1">
    <property type="nucleotide sequence ID" value="NC_007575.1"/>
</dbReference>